<dbReference type="PROSITE" id="PS50088">
    <property type="entry name" value="ANK_REPEAT"/>
    <property type="match status" value="5"/>
</dbReference>
<evidence type="ECO:0000256" key="2">
    <source>
        <dbReference type="ARBA" id="ARBA00023043"/>
    </source>
</evidence>
<dbReference type="SMART" id="SM00248">
    <property type="entry name" value="ANK"/>
    <property type="match status" value="7"/>
</dbReference>
<dbReference type="Pfam" id="PF12796">
    <property type="entry name" value="Ank_2"/>
    <property type="match status" value="3"/>
</dbReference>
<comment type="caution">
    <text evidence="4">The sequence shown here is derived from an EMBL/GenBank/DDBJ whole genome shotgun (WGS) entry which is preliminary data.</text>
</comment>
<dbReference type="SUPFAM" id="SSF48403">
    <property type="entry name" value="Ankyrin repeat"/>
    <property type="match status" value="1"/>
</dbReference>
<dbReference type="PANTHER" id="PTHR24123">
    <property type="entry name" value="ANKYRIN REPEAT-CONTAINING"/>
    <property type="match status" value="1"/>
</dbReference>
<dbReference type="PRINTS" id="PR01415">
    <property type="entry name" value="ANKYRIN"/>
</dbReference>
<dbReference type="EMBL" id="JBBPBM010001630">
    <property type="protein sequence ID" value="KAK8482972.1"/>
    <property type="molecule type" value="Genomic_DNA"/>
</dbReference>
<reference evidence="4 5" key="1">
    <citation type="journal article" date="2024" name="G3 (Bethesda)">
        <title>Genome assembly of Hibiscus sabdariffa L. provides insights into metabolisms of medicinal natural products.</title>
        <authorList>
            <person name="Kim T."/>
        </authorList>
    </citation>
    <scope>NUCLEOTIDE SEQUENCE [LARGE SCALE GENOMIC DNA]</scope>
    <source>
        <strain evidence="4">TK-2024</strain>
        <tissue evidence="4">Old leaves</tissue>
    </source>
</reference>
<gene>
    <name evidence="4" type="ORF">V6N12_032751</name>
</gene>
<dbReference type="InterPro" id="IPR002110">
    <property type="entry name" value="Ankyrin_rpt"/>
</dbReference>
<organism evidence="4 5">
    <name type="scientific">Hibiscus sabdariffa</name>
    <name type="common">roselle</name>
    <dbReference type="NCBI Taxonomy" id="183260"/>
    <lineage>
        <taxon>Eukaryota</taxon>
        <taxon>Viridiplantae</taxon>
        <taxon>Streptophyta</taxon>
        <taxon>Embryophyta</taxon>
        <taxon>Tracheophyta</taxon>
        <taxon>Spermatophyta</taxon>
        <taxon>Magnoliopsida</taxon>
        <taxon>eudicotyledons</taxon>
        <taxon>Gunneridae</taxon>
        <taxon>Pentapetalae</taxon>
        <taxon>rosids</taxon>
        <taxon>malvids</taxon>
        <taxon>Malvales</taxon>
        <taxon>Malvaceae</taxon>
        <taxon>Malvoideae</taxon>
        <taxon>Hibiscus</taxon>
    </lineage>
</organism>
<feature type="repeat" description="ANK" evidence="3">
    <location>
        <begin position="256"/>
        <end position="288"/>
    </location>
</feature>
<keyword evidence="5" id="KW-1185">Reference proteome</keyword>
<accession>A0ABR1ZRC9</accession>
<dbReference type="PANTHER" id="PTHR24123:SF33">
    <property type="entry name" value="PROTEIN HOS4"/>
    <property type="match status" value="1"/>
</dbReference>
<dbReference type="InterPro" id="IPR036770">
    <property type="entry name" value="Ankyrin_rpt-contain_sf"/>
</dbReference>
<feature type="repeat" description="ANK" evidence="3">
    <location>
        <begin position="162"/>
        <end position="189"/>
    </location>
</feature>
<keyword evidence="2 3" id="KW-0040">ANK repeat</keyword>
<keyword evidence="1" id="KW-0677">Repeat</keyword>
<protein>
    <submittedName>
        <fullName evidence="4">Uncharacterized protein</fullName>
    </submittedName>
</protein>
<evidence type="ECO:0000313" key="5">
    <source>
        <dbReference type="Proteomes" id="UP001472677"/>
    </source>
</evidence>
<sequence>MDRLVKADVEGIELVFIKGQKSSASFTLTNLMHTMSVAVSLSTRTPSFFSFNQPFSLIPPLSSSPYTLLSHPSDQPPLTDPPHAITVKTSMVPLGKATLDDLRRRFSKPGPHIFKDATLPISFLGPHVVEHLISTNTQASDLNLFLDKAISGCSGNQLTLLLKSAAVAGKADLVRSLIDHGGDVNHKDSNGRSLVSLASEAGHLDVVNVLISSGCEIDNSIDHVFHYAAAINSVDLMDALFRAYKNTNSIDSVDFHGRSPIHISATHGYIQVVRFCLSVGASPDVLDINKCTPLHLAAKGGHLDTVECLLEASNYTKYALNKQGKTAFALAVENDCSNVYDSLHLGDVLNRAARVGDVNGIKSCIGEGANVNGRDQNGWTPLHRAAFKGHVEVALLLIGHGAKANLKSLKGLGMGSL</sequence>
<feature type="repeat" description="ANK" evidence="3">
    <location>
        <begin position="190"/>
        <end position="222"/>
    </location>
</feature>
<evidence type="ECO:0000313" key="4">
    <source>
        <dbReference type="EMBL" id="KAK8482972.1"/>
    </source>
</evidence>
<feature type="repeat" description="ANK" evidence="3">
    <location>
        <begin position="289"/>
        <end position="311"/>
    </location>
</feature>
<dbReference type="Proteomes" id="UP001472677">
    <property type="component" value="Unassembled WGS sequence"/>
</dbReference>
<dbReference type="InterPro" id="IPR051165">
    <property type="entry name" value="Multifunctional_ANK_Repeat"/>
</dbReference>
<evidence type="ECO:0000256" key="3">
    <source>
        <dbReference type="PROSITE-ProRule" id="PRU00023"/>
    </source>
</evidence>
<evidence type="ECO:0000256" key="1">
    <source>
        <dbReference type="ARBA" id="ARBA00022737"/>
    </source>
</evidence>
<dbReference type="Gene3D" id="1.25.40.20">
    <property type="entry name" value="Ankyrin repeat-containing domain"/>
    <property type="match status" value="3"/>
</dbReference>
<feature type="repeat" description="ANK" evidence="3">
    <location>
        <begin position="377"/>
        <end position="409"/>
    </location>
</feature>
<proteinExistence type="predicted"/>
<dbReference type="PROSITE" id="PS50297">
    <property type="entry name" value="ANK_REP_REGION"/>
    <property type="match status" value="4"/>
</dbReference>
<name>A0ABR1ZRC9_9ROSI</name>